<keyword evidence="3 5" id="KW-0493">Microtubule</keyword>
<dbReference type="GO" id="GO:0051225">
    <property type="term" value="P:spindle assembly"/>
    <property type="evidence" value="ECO:0007669"/>
    <property type="project" value="TreeGrafter"/>
</dbReference>
<organism evidence="7 8">
    <name type="scientific">Sphaeroforma arctica JP610</name>
    <dbReference type="NCBI Taxonomy" id="667725"/>
    <lineage>
        <taxon>Eukaryota</taxon>
        <taxon>Ichthyosporea</taxon>
        <taxon>Ichthyophonida</taxon>
        <taxon>Sphaeroforma</taxon>
    </lineage>
</organism>
<feature type="domain" description="Gamma tubulin complex component C-terminal" evidence="6">
    <location>
        <begin position="2"/>
        <end position="183"/>
    </location>
</feature>
<dbReference type="OrthoDB" id="6149956at2759"/>
<keyword evidence="2 5" id="KW-0963">Cytoplasm</keyword>
<evidence type="ECO:0000256" key="1">
    <source>
        <dbReference type="ARBA" id="ARBA00010337"/>
    </source>
</evidence>
<comment type="subcellular location">
    <subcellularLocation>
        <location evidence="5">Cytoplasm</location>
        <location evidence="5">Cytoskeleton</location>
        <location evidence="5">Microtubule organizing center</location>
    </subcellularLocation>
</comment>
<keyword evidence="8" id="KW-1185">Reference proteome</keyword>
<dbReference type="GO" id="GO:0051321">
    <property type="term" value="P:meiotic cell cycle"/>
    <property type="evidence" value="ECO:0007669"/>
    <property type="project" value="TreeGrafter"/>
</dbReference>
<accession>A0A0L0G781</accession>
<dbReference type="InterPro" id="IPR040457">
    <property type="entry name" value="GCP_C"/>
</dbReference>
<sequence length="204" mass="23434">MSFEYKAPWPLPLILTRTSLTKYTLLSRHLFHCKGLENKVSQTWMIGGQATMQKARTACPRAFALRQRILQFLQSLLYYTQCEVIEPLWKEMEAVLTNSKSTLDDFIASHADFLDTCIIQCMLTSEPVLKTIYKLLMICRDFTGMFSSLVSGSRDQTHLQWYTQTETRFGELGLDLIKGLRKISNLNQDGEKAASFLRSLECLT</sequence>
<protein>
    <recommendedName>
        <fullName evidence="5">Spindle pole body component</fullName>
    </recommendedName>
</protein>
<dbReference type="GO" id="GO:0000922">
    <property type="term" value="C:spindle pole"/>
    <property type="evidence" value="ECO:0007669"/>
    <property type="project" value="InterPro"/>
</dbReference>
<dbReference type="GeneID" id="25903525"/>
<gene>
    <name evidence="7" type="ORF">SARC_03021</name>
</gene>
<dbReference type="InterPro" id="IPR007259">
    <property type="entry name" value="GCP"/>
</dbReference>
<comment type="similarity">
    <text evidence="1 5">Belongs to the TUBGCP family.</text>
</comment>
<evidence type="ECO:0000313" key="8">
    <source>
        <dbReference type="Proteomes" id="UP000054560"/>
    </source>
</evidence>
<evidence type="ECO:0000259" key="6">
    <source>
        <dbReference type="Pfam" id="PF04130"/>
    </source>
</evidence>
<dbReference type="RefSeq" id="XP_014158681.1">
    <property type="nucleotide sequence ID" value="XM_014303206.1"/>
</dbReference>
<proteinExistence type="inferred from homology"/>
<dbReference type="PANTHER" id="PTHR19302">
    <property type="entry name" value="GAMMA TUBULIN COMPLEX PROTEIN"/>
    <property type="match status" value="1"/>
</dbReference>
<dbReference type="GO" id="GO:0043015">
    <property type="term" value="F:gamma-tubulin binding"/>
    <property type="evidence" value="ECO:0007669"/>
    <property type="project" value="InterPro"/>
</dbReference>
<evidence type="ECO:0000256" key="5">
    <source>
        <dbReference type="RuleBase" id="RU363050"/>
    </source>
</evidence>
<name>A0A0L0G781_9EUKA</name>
<dbReference type="Proteomes" id="UP000054560">
    <property type="component" value="Unassembled WGS sequence"/>
</dbReference>
<evidence type="ECO:0000256" key="4">
    <source>
        <dbReference type="ARBA" id="ARBA00023212"/>
    </source>
</evidence>
<evidence type="ECO:0000256" key="3">
    <source>
        <dbReference type="ARBA" id="ARBA00022701"/>
    </source>
</evidence>
<reference evidence="7 8" key="1">
    <citation type="submission" date="2011-02" db="EMBL/GenBank/DDBJ databases">
        <title>The Genome Sequence of Sphaeroforma arctica JP610.</title>
        <authorList>
            <consortium name="The Broad Institute Genome Sequencing Platform"/>
            <person name="Russ C."/>
            <person name="Cuomo C."/>
            <person name="Young S.K."/>
            <person name="Zeng Q."/>
            <person name="Gargeya S."/>
            <person name="Alvarado L."/>
            <person name="Berlin A."/>
            <person name="Chapman S.B."/>
            <person name="Chen Z."/>
            <person name="Freedman E."/>
            <person name="Gellesch M."/>
            <person name="Goldberg J."/>
            <person name="Griggs A."/>
            <person name="Gujja S."/>
            <person name="Heilman E."/>
            <person name="Heiman D."/>
            <person name="Howarth C."/>
            <person name="Mehta T."/>
            <person name="Neiman D."/>
            <person name="Pearson M."/>
            <person name="Roberts A."/>
            <person name="Saif S."/>
            <person name="Shea T."/>
            <person name="Shenoy N."/>
            <person name="Sisk P."/>
            <person name="Stolte C."/>
            <person name="Sykes S."/>
            <person name="White J."/>
            <person name="Yandava C."/>
            <person name="Burger G."/>
            <person name="Gray M.W."/>
            <person name="Holland P.W.H."/>
            <person name="King N."/>
            <person name="Lang F.B.F."/>
            <person name="Roger A.J."/>
            <person name="Ruiz-Trillo I."/>
            <person name="Haas B."/>
            <person name="Nusbaum C."/>
            <person name="Birren B."/>
        </authorList>
    </citation>
    <scope>NUCLEOTIDE SEQUENCE [LARGE SCALE GENOMIC DNA]</scope>
    <source>
        <strain evidence="7 8">JP610</strain>
    </source>
</reference>
<dbReference type="GO" id="GO:0031122">
    <property type="term" value="P:cytoplasmic microtubule organization"/>
    <property type="evidence" value="ECO:0007669"/>
    <property type="project" value="TreeGrafter"/>
</dbReference>
<dbReference type="EMBL" id="KQ241741">
    <property type="protein sequence ID" value="KNC84779.1"/>
    <property type="molecule type" value="Genomic_DNA"/>
</dbReference>
<dbReference type="eggNOG" id="KOG2001">
    <property type="taxonomic scope" value="Eukaryota"/>
</dbReference>
<dbReference type="InterPro" id="IPR042241">
    <property type="entry name" value="GCP_C_sf"/>
</dbReference>
<dbReference type="Gene3D" id="1.20.120.1900">
    <property type="entry name" value="Gamma-tubulin complex, C-terminal domain"/>
    <property type="match status" value="1"/>
</dbReference>
<dbReference type="GO" id="GO:0051011">
    <property type="term" value="F:microtubule minus-end binding"/>
    <property type="evidence" value="ECO:0007669"/>
    <property type="project" value="TreeGrafter"/>
</dbReference>
<dbReference type="PANTHER" id="PTHR19302:SF13">
    <property type="entry name" value="GAMMA-TUBULIN COMPLEX COMPONENT 2"/>
    <property type="match status" value="1"/>
</dbReference>
<dbReference type="Pfam" id="PF04130">
    <property type="entry name" value="GCP_C_terminal"/>
    <property type="match status" value="1"/>
</dbReference>
<evidence type="ECO:0000256" key="2">
    <source>
        <dbReference type="ARBA" id="ARBA00022490"/>
    </source>
</evidence>
<dbReference type="GO" id="GO:0005874">
    <property type="term" value="C:microtubule"/>
    <property type="evidence" value="ECO:0007669"/>
    <property type="project" value="UniProtKB-KW"/>
</dbReference>
<dbReference type="STRING" id="667725.A0A0L0G781"/>
<dbReference type="GO" id="GO:0007020">
    <property type="term" value="P:microtubule nucleation"/>
    <property type="evidence" value="ECO:0007669"/>
    <property type="project" value="InterPro"/>
</dbReference>
<dbReference type="AlphaFoldDB" id="A0A0L0G781"/>
<dbReference type="GO" id="GO:0000278">
    <property type="term" value="P:mitotic cell cycle"/>
    <property type="evidence" value="ECO:0007669"/>
    <property type="project" value="TreeGrafter"/>
</dbReference>
<dbReference type="GO" id="GO:0000930">
    <property type="term" value="C:gamma-tubulin complex"/>
    <property type="evidence" value="ECO:0007669"/>
    <property type="project" value="TreeGrafter"/>
</dbReference>
<keyword evidence="4 5" id="KW-0206">Cytoskeleton</keyword>
<evidence type="ECO:0000313" key="7">
    <source>
        <dbReference type="EMBL" id="KNC84779.1"/>
    </source>
</evidence>